<dbReference type="InParanoid" id="B4CVP1"/>
<keyword evidence="3" id="KW-1185">Reference proteome</keyword>
<gene>
    <name evidence="2" type="ORF">CfE428DRAFT_0728</name>
</gene>
<reference evidence="2 3" key="1">
    <citation type="journal article" date="2011" name="J. Bacteriol.">
        <title>Genome sequence of Chthoniobacter flavus Ellin428, an aerobic heterotrophic soil bacterium.</title>
        <authorList>
            <person name="Kant R."/>
            <person name="van Passel M.W."/>
            <person name="Palva A."/>
            <person name="Lucas S."/>
            <person name="Lapidus A."/>
            <person name="Glavina Del Rio T."/>
            <person name="Dalin E."/>
            <person name="Tice H."/>
            <person name="Bruce D."/>
            <person name="Goodwin L."/>
            <person name="Pitluck S."/>
            <person name="Larimer F.W."/>
            <person name="Land M.L."/>
            <person name="Hauser L."/>
            <person name="Sangwan P."/>
            <person name="de Vos W.M."/>
            <person name="Janssen P.H."/>
            <person name="Smidt H."/>
        </authorList>
    </citation>
    <scope>NUCLEOTIDE SEQUENCE [LARGE SCALE GENOMIC DNA]</scope>
    <source>
        <strain evidence="2 3">Ellin428</strain>
    </source>
</reference>
<dbReference type="Proteomes" id="UP000005824">
    <property type="component" value="Unassembled WGS sequence"/>
</dbReference>
<proteinExistence type="predicted"/>
<keyword evidence="1" id="KW-1133">Transmembrane helix</keyword>
<dbReference type="STRING" id="497964.CfE428DRAFT_0728"/>
<feature type="transmembrane region" description="Helical" evidence="1">
    <location>
        <begin position="6"/>
        <end position="28"/>
    </location>
</feature>
<evidence type="ECO:0000313" key="3">
    <source>
        <dbReference type="Proteomes" id="UP000005824"/>
    </source>
</evidence>
<name>B4CVP1_9BACT</name>
<dbReference type="AlphaFoldDB" id="B4CVP1"/>
<keyword evidence="1" id="KW-0472">Membrane</keyword>
<protein>
    <recommendedName>
        <fullName evidence="4">Hydrogenase nickel incorporation protein HypA</fullName>
    </recommendedName>
</protein>
<evidence type="ECO:0008006" key="4">
    <source>
        <dbReference type="Google" id="ProtNLM"/>
    </source>
</evidence>
<dbReference type="EMBL" id="ABVL01000002">
    <property type="protein sequence ID" value="EDY21483.1"/>
    <property type="molecule type" value="Genomic_DNA"/>
</dbReference>
<organism evidence="2 3">
    <name type="scientific">Chthoniobacter flavus Ellin428</name>
    <dbReference type="NCBI Taxonomy" id="497964"/>
    <lineage>
        <taxon>Bacteria</taxon>
        <taxon>Pseudomonadati</taxon>
        <taxon>Verrucomicrobiota</taxon>
        <taxon>Spartobacteria</taxon>
        <taxon>Chthoniobacterales</taxon>
        <taxon>Chthoniobacteraceae</taxon>
        <taxon>Chthoniobacter</taxon>
    </lineage>
</organism>
<evidence type="ECO:0000256" key="1">
    <source>
        <dbReference type="SAM" id="Phobius"/>
    </source>
</evidence>
<dbReference type="RefSeq" id="WP_006978055.1">
    <property type="nucleotide sequence ID" value="NZ_ABVL01000002.1"/>
</dbReference>
<keyword evidence="1" id="KW-0812">Transmembrane</keyword>
<comment type="caution">
    <text evidence="2">The sequence shown here is derived from an EMBL/GenBank/DDBJ whole genome shotgun (WGS) entry which is preliminary data.</text>
</comment>
<evidence type="ECO:0000313" key="2">
    <source>
        <dbReference type="EMBL" id="EDY21483.1"/>
    </source>
</evidence>
<sequence>MIPVSLNYLVLIYLCIMLGPILIAWFFYEWRRQRRERAAFRYVLRCTLCGFEFEDKTSTLLPRCPRCGSLNERYRPSRL</sequence>
<accession>B4CVP1</accession>